<evidence type="ECO:0000313" key="2">
    <source>
        <dbReference type="EMBL" id="TCK06989.1"/>
    </source>
</evidence>
<feature type="signal peptide" evidence="1">
    <location>
        <begin position="1"/>
        <end position="22"/>
    </location>
</feature>
<comment type="caution">
    <text evidence="2">The sequence shown here is derived from an EMBL/GenBank/DDBJ whole genome shotgun (WGS) entry which is preliminary data.</text>
</comment>
<proteinExistence type="predicted"/>
<dbReference type="EMBL" id="SMFU01000008">
    <property type="protein sequence ID" value="TCK06989.1"/>
    <property type="molecule type" value="Genomic_DNA"/>
</dbReference>
<dbReference type="AlphaFoldDB" id="A0A4R1GLJ7"/>
<evidence type="ECO:0008006" key="4">
    <source>
        <dbReference type="Google" id="ProtNLM"/>
    </source>
</evidence>
<reference evidence="2 3" key="1">
    <citation type="submission" date="2019-03" db="EMBL/GenBank/DDBJ databases">
        <title>Genomic Encyclopedia of Archaeal and Bacterial Type Strains, Phase II (KMG-II): from individual species to whole genera.</title>
        <authorList>
            <person name="Goeker M."/>
        </authorList>
    </citation>
    <scope>NUCLEOTIDE SEQUENCE [LARGE SCALE GENOMIC DNA]</scope>
    <source>
        <strain evidence="2 3">DSM 27697</strain>
    </source>
</reference>
<accession>A0A4R1GLJ7</accession>
<evidence type="ECO:0000256" key="1">
    <source>
        <dbReference type="SAM" id="SignalP"/>
    </source>
</evidence>
<feature type="chain" id="PRO_5020498883" description="Outer membrane beta-barrel porin/alpha-amylase" evidence="1">
    <location>
        <begin position="23"/>
        <end position="293"/>
    </location>
</feature>
<dbReference type="InterPro" id="IPR025737">
    <property type="entry name" value="FApF"/>
</dbReference>
<keyword evidence="3" id="KW-1185">Reference proteome</keyword>
<dbReference type="Pfam" id="PF13557">
    <property type="entry name" value="Phenol_MetA_deg"/>
    <property type="match status" value="1"/>
</dbReference>
<keyword evidence="1" id="KW-0732">Signal</keyword>
<sequence length="293" mass="32411">MPTFALSAIASSLLMMPVAGQAAQIATDSGDYSPLPAGIDLGIIYYQHTRHDEFYASGDEISDLAGIEELKTDIGLLRWVHYIDVGGYIVDPQIIIPFGKVTLDTVAGSTSSSGVGDPIVGGTVWLYNNQESKRAFGLTALASIPIGQYDADKGPVNIGENRWKLITQAAYVTPLTETFSLELIGEYTFFGDNDDFVGMDREQDDQYGVQAHLSKSFGQSTKAVLSYYHDFGGESSLDGIDQDDELDNNRWQASLQHFITPDMQLQFQYGRSIDVENGFFEDNRFNFRFVKVF</sequence>
<name>A0A4R1GLJ7_9GAMM</name>
<organism evidence="2 3">
    <name type="scientific">Marinobacterium mangrovicola</name>
    <dbReference type="NCBI Taxonomy" id="1476959"/>
    <lineage>
        <taxon>Bacteria</taxon>
        <taxon>Pseudomonadati</taxon>
        <taxon>Pseudomonadota</taxon>
        <taxon>Gammaproteobacteria</taxon>
        <taxon>Oceanospirillales</taxon>
        <taxon>Oceanospirillaceae</taxon>
        <taxon>Marinobacterium</taxon>
    </lineage>
</organism>
<dbReference type="Proteomes" id="UP000294546">
    <property type="component" value="Unassembled WGS sequence"/>
</dbReference>
<evidence type="ECO:0000313" key="3">
    <source>
        <dbReference type="Proteomes" id="UP000294546"/>
    </source>
</evidence>
<gene>
    <name evidence="2" type="ORF">CLV83_1839</name>
</gene>
<protein>
    <recommendedName>
        <fullName evidence="4">Outer membrane beta-barrel porin/alpha-amylase</fullName>
    </recommendedName>
</protein>